<keyword evidence="2" id="KW-0560">Oxidoreductase</keyword>
<protein>
    <submittedName>
        <fullName evidence="3">Short-chain dehydrogenase/reductase SDR</fullName>
    </submittedName>
</protein>
<dbReference type="CDD" id="cd05369">
    <property type="entry name" value="TER_DECR_SDR_a"/>
    <property type="match status" value="1"/>
</dbReference>
<evidence type="ECO:0000256" key="2">
    <source>
        <dbReference type="ARBA" id="ARBA00023002"/>
    </source>
</evidence>
<dbReference type="Gene3D" id="3.40.50.720">
    <property type="entry name" value="NAD(P)-binding Rossmann-like Domain"/>
    <property type="match status" value="1"/>
</dbReference>
<keyword evidence="1" id="KW-0521">NADP</keyword>
<dbReference type="InterPro" id="IPR045017">
    <property type="entry name" value="DECR2-like"/>
</dbReference>
<evidence type="ECO:0000313" key="3">
    <source>
        <dbReference type="EMBL" id="EQD31046.1"/>
    </source>
</evidence>
<dbReference type="GO" id="GO:0008670">
    <property type="term" value="F:2,4-dienoyl-CoA reductase (NADPH) activity"/>
    <property type="evidence" value="ECO:0007669"/>
    <property type="project" value="InterPro"/>
</dbReference>
<dbReference type="PRINTS" id="PR00080">
    <property type="entry name" value="SDRFAMILY"/>
</dbReference>
<gene>
    <name evidence="3" type="ORF">B1B_18290</name>
</gene>
<dbReference type="PANTHER" id="PTHR43296">
    <property type="entry name" value="PEROXISOMAL 2,4-DIENOYL-COA REDUCTASE"/>
    <property type="match status" value="1"/>
</dbReference>
<sequence length="245" mass="26438">IGIVSRKRENLEATAMELSAIGIKIAFDVCDVRDPSQITASVSKLEKELGPFNVLVNNAAGNFISRTEQLSPKAFDTVIGIVLQGSSYFSLEMGKRWINSGMHGTILSIVATYAWTGSAYVVPSAVSKAGVLALTQSLAVEWGPKGIRTVAIAPGPIPTEGAWNNLIPDNSFEEIMKNRNPMMRLGKPGELADLATFLISDASSYINGAVVTMDGGEWLKGAGQFNMLSEMPESLWDLMKARRKK</sequence>
<dbReference type="EMBL" id="AUZY01012242">
    <property type="protein sequence ID" value="EQD31046.1"/>
    <property type="molecule type" value="Genomic_DNA"/>
</dbReference>
<proteinExistence type="predicted"/>
<reference evidence="3" key="1">
    <citation type="submission" date="2013-08" db="EMBL/GenBank/DDBJ databases">
        <authorList>
            <person name="Mendez C."/>
            <person name="Richter M."/>
            <person name="Ferrer M."/>
            <person name="Sanchez J."/>
        </authorList>
    </citation>
    <scope>NUCLEOTIDE SEQUENCE</scope>
</reference>
<dbReference type="AlphaFoldDB" id="T0Y7G1"/>
<dbReference type="InterPro" id="IPR002347">
    <property type="entry name" value="SDR_fam"/>
</dbReference>
<dbReference type="InterPro" id="IPR036291">
    <property type="entry name" value="NAD(P)-bd_dom_sf"/>
</dbReference>
<dbReference type="SUPFAM" id="SSF51735">
    <property type="entry name" value="NAD(P)-binding Rossmann-fold domains"/>
    <property type="match status" value="1"/>
</dbReference>
<organism evidence="3">
    <name type="scientific">mine drainage metagenome</name>
    <dbReference type="NCBI Taxonomy" id="410659"/>
    <lineage>
        <taxon>unclassified sequences</taxon>
        <taxon>metagenomes</taxon>
        <taxon>ecological metagenomes</taxon>
    </lineage>
</organism>
<feature type="non-terminal residue" evidence="3">
    <location>
        <position position="1"/>
    </location>
</feature>
<dbReference type="PRINTS" id="PR00081">
    <property type="entry name" value="GDHRDH"/>
</dbReference>
<dbReference type="GO" id="GO:0005777">
    <property type="term" value="C:peroxisome"/>
    <property type="evidence" value="ECO:0007669"/>
    <property type="project" value="TreeGrafter"/>
</dbReference>
<dbReference type="GO" id="GO:0009062">
    <property type="term" value="P:fatty acid catabolic process"/>
    <property type="evidence" value="ECO:0007669"/>
    <property type="project" value="InterPro"/>
</dbReference>
<evidence type="ECO:0000256" key="1">
    <source>
        <dbReference type="ARBA" id="ARBA00022857"/>
    </source>
</evidence>
<dbReference type="Pfam" id="PF13561">
    <property type="entry name" value="adh_short_C2"/>
    <property type="match status" value="1"/>
</dbReference>
<reference evidence="3" key="2">
    <citation type="journal article" date="2014" name="ISME J.">
        <title>Microbial stratification in low pH oxic and suboxic macroscopic growths along an acid mine drainage.</title>
        <authorList>
            <person name="Mendez-Garcia C."/>
            <person name="Mesa V."/>
            <person name="Sprenger R.R."/>
            <person name="Richter M."/>
            <person name="Diez M.S."/>
            <person name="Solano J."/>
            <person name="Bargiela R."/>
            <person name="Golyshina O.V."/>
            <person name="Manteca A."/>
            <person name="Ramos J.L."/>
            <person name="Gallego J.R."/>
            <person name="Llorente I."/>
            <person name="Martins Dos Santos V.A."/>
            <person name="Jensen O.N."/>
            <person name="Pelaez A.I."/>
            <person name="Sanchez J."/>
            <person name="Ferrer M."/>
        </authorList>
    </citation>
    <scope>NUCLEOTIDE SEQUENCE</scope>
</reference>
<dbReference type="PANTHER" id="PTHR43296:SF2">
    <property type="entry name" value="PEROXISOMAL 2,4-DIENOYL-COA REDUCTASE [(3E)-ENOYL-COA-PRODUCING]"/>
    <property type="match status" value="1"/>
</dbReference>
<accession>T0Y7G1</accession>
<name>T0Y7G1_9ZZZZ</name>
<comment type="caution">
    <text evidence="3">The sequence shown here is derived from an EMBL/GenBank/DDBJ whole genome shotgun (WGS) entry which is preliminary data.</text>
</comment>